<dbReference type="InterPro" id="IPR051034">
    <property type="entry name" value="Mito_Enoyl-ACP_Reductase"/>
</dbReference>
<keyword evidence="16" id="KW-1185">Reference proteome</keyword>
<keyword evidence="9" id="KW-0496">Mitochondrion</keyword>
<evidence type="ECO:0000256" key="6">
    <source>
        <dbReference type="ARBA" id="ARBA00022946"/>
    </source>
</evidence>
<evidence type="ECO:0000256" key="9">
    <source>
        <dbReference type="ARBA" id="ARBA00023128"/>
    </source>
</evidence>
<accession>A0A0C3NY31</accession>
<evidence type="ECO:0000313" key="15">
    <source>
        <dbReference type="EMBL" id="KIO05740.1"/>
    </source>
</evidence>
<evidence type="ECO:0000256" key="7">
    <source>
        <dbReference type="ARBA" id="ARBA00023002"/>
    </source>
</evidence>
<gene>
    <name evidence="15" type="ORF">M404DRAFT_140165</name>
</gene>
<dbReference type="EMBL" id="KN831965">
    <property type="protein sequence ID" value="KIO05740.1"/>
    <property type="molecule type" value="Genomic_DNA"/>
</dbReference>
<keyword evidence="7" id="KW-0560">Oxidoreductase</keyword>
<dbReference type="PANTHER" id="PTHR43981:SF2">
    <property type="entry name" value="ENOYL-[ACYL-CARRIER-PROTEIN] REDUCTASE, MITOCHONDRIAL"/>
    <property type="match status" value="1"/>
</dbReference>
<feature type="domain" description="Enoyl reductase (ER)" evidence="14">
    <location>
        <begin position="39"/>
        <end position="358"/>
    </location>
</feature>
<reference evidence="16" key="2">
    <citation type="submission" date="2015-01" db="EMBL/GenBank/DDBJ databases">
        <title>Evolutionary Origins and Diversification of the Mycorrhizal Mutualists.</title>
        <authorList>
            <consortium name="DOE Joint Genome Institute"/>
            <consortium name="Mycorrhizal Genomics Consortium"/>
            <person name="Kohler A."/>
            <person name="Kuo A."/>
            <person name="Nagy L.G."/>
            <person name="Floudas D."/>
            <person name="Copeland A."/>
            <person name="Barry K.W."/>
            <person name="Cichocki N."/>
            <person name="Veneault-Fourrey C."/>
            <person name="LaButti K."/>
            <person name="Lindquist E.A."/>
            <person name="Lipzen A."/>
            <person name="Lundell T."/>
            <person name="Morin E."/>
            <person name="Murat C."/>
            <person name="Riley R."/>
            <person name="Ohm R."/>
            <person name="Sun H."/>
            <person name="Tunlid A."/>
            <person name="Henrissat B."/>
            <person name="Grigoriev I.V."/>
            <person name="Hibbett D.S."/>
            <person name="Martin F."/>
        </authorList>
    </citation>
    <scope>NUCLEOTIDE SEQUENCE [LARGE SCALE GENOMIC DNA]</scope>
    <source>
        <strain evidence="16">Marx 270</strain>
    </source>
</reference>
<protein>
    <recommendedName>
        <fullName evidence="11">enoyl-[acyl-carrier-protein] reductase</fullName>
        <ecNumber evidence="11">1.3.1.104</ecNumber>
    </recommendedName>
</protein>
<dbReference type="InterPro" id="IPR013149">
    <property type="entry name" value="ADH-like_C"/>
</dbReference>
<dbReference type="STRING" id="870435.A0A0C3NY31"/>
<dbReference type="PANTHER" id="PTHR43981">
    <property type="entry name" value="ENOYL-[ACYL-CARRIER-PROTEIN] REDUCTASE, MITOCHONDRIAL"/>
    <property type="match status" value="1"/>
</dbReference>
<dbReference type="Pfam" id="PF00107">
    <property type="entry name" value="ADH_zinc_N"/>
    <property type="match status" value="1"/>
</dbReference>
<keyword evidence="8" id="KW-0443">Lipid metabolism</keyword>
<dbReference type="Gene3D" id="3.40.50.720">
    <property type="entry name" value="NAD(P)-binding Rossmann-like Domain"/>
    <property type="match status" value="1"/>
</dbReference>
<dbReference type="SMART" id="SM00829">
    <property type="entry name" value="PKS_ER"/>
    <property type="match status" value="1"/>
</dbReference>
<name>A0A0C3NY31_PISTI</name>
<dbReference type="FunFam" id="3.40.50.720:FF:000112">
    <property type="entry name" value="Enoyl-[acyl-carrier-protein] reductase 1, mitochondrial"/>
    <property type="match status" value="1"/>
</dbReference>
<comment type="catalytic activity">
    <reaction evidence="12">
        <text>a 2,3-saturated acyl-[ACP] + NADP(+) = a (2E)-enoyl-[ACP] + NADPH + H(+)</text>
        <dbReference type="Rhea" id="RHEA:22564"/>
        <dbReference type="Rhea" id="RHEA-COMP:9925"/>
        <dbReference type="Rhea" id="RHEA-COMP:9926"/>
        <dbReference type="ChEBI" id="CHEBI:15378"/>
        <dbReference type="ChEBI" id="CHEBI:57783"/>
        <dbReference type="ChEBI" id="CHEBI:58349"/>
        <dbReference type="ChEBI" id="CHEBI:78784"/>
        <dbReference type="ChEBI" id="CHEBI:78785"/>
        <dbReference type="EC" id="1.3.1.104"/>
    </reaction>
</comment>
<proteinExistence type="inferred from homology"/>
<feature type="compositionally biased region" description="Basic and acidic residues" evidence="13">
    <location>
        <begin position="363"/>
        <end position="380"/>
    </location>
</feature>
<dbReference type="InParanoid" id="A0A0C3NY31"/>
<evidence type="ECO:0000256" key="5">
    <source>
        <dbReference type="ARBA" id="ARBA00022857"/>
    </source>
</evidence>
<dbReference type="CDD" id="cd08290">
    <property type="entry name" value="ETR"/>
    <property type="match status" value="1"/>
</dbReference>
<dbReference type="InterPro" id="IPR013154">
    <property type="entry name" value="ADH-like_N"/>
</dbReference>
<comment type="subcellular location">
    <subcellularLocation>
        <location evidence="1">Mitochondrion</location>
    </subcellularLocation>
</comment>
<dbReference type="SUPFAM" id="SSF51735">
    <property type="entry name" value="NAD(P)-binding Rossmann-fold domains"/>
    <property type="match status" value="1"/>
</dbReference>
<sequence>MLCTTRLLQNFPHTRTFAASSVSHRNRAVVYRKNGDPSEVLSLLTFPDLPPPPPNTANVRFRLSPINPADINVIEGVYPAKPVPFDLLSQDAPLYVGGNEGLAEVVQVGEGVRELRKGDWVVMTKPQMGTWTSARNVDVRNVLKIPSDLGEAQAATLTVHDVPKVNPPTAYNMLHDFVKLEKGDWVVQNGANSAVGQAVIQIAAAKGWKTLNFIRDREDVESLTGYLKDLGATQVATYNQLSDKGFKDQIKTWTGGRSIRLGLNCVGGRATTMMARLLGQDAHLVSYGAMSKEPLSLPTSLFIFKNLTCHGFWQTLWYNRKSRQERERLMENLVGLMRHGKVRVTDMSTFEGSSCALLAPWPRTRDTGDRRQRGGRGEDI</sequence>
<dbReference type="AlphaFoldDB" id="A0A0C3NY31"/>
<reference evidence="15 16" key="1">
    <citation type="submission" date="2014-04" db="EMBL/GenBank/DDBJ databases">
        <authorList>
            <consortium name="DOE Joint Genome Institute"/>
            <person name="Kuo A."/>
            <person name="Kohler A."/>
            <person name="Costa M.D."/>
            <person name="Nagy L.G."/>
            <person name="Floudas D."/>
            <person name="Copeland A."/>
            <person name="Barry K.W."/>
            <person name="Cichocki N."/>
            <person name="Veneault-Fourrey C."/>
            <person name="LaButti K."/>
            <person name="Lindquist E.A."/>
            <person name="Lipzen A."/>
            <person name="Lundell T."/>
            <person name="Morin E."/>
            <person name="Murat C."/>
            <person name="Sun H."/>
            <person name="Tunlid A."/>
            <person name="Henrissat B."/>
            <person name="Grigoriev I.V."/>
            <person name="Hibbett D.S."/>
            <person name="Martin F."/>
            <person name="Nordberg H.P."/>
            <person name="Cantor M.N."/>
            <person name="Hua S.X."/>
        </authorList>
    </citation>
    <scope>NUCLEOTIDE SEQUENCE [LARGE SCALE GENOMIC DNA]</scope>
    <source>
        <strain evidence="15 16">Marx 270</strain>
    </source>
</reference>
<dbReference type="Proteomes" id="UP000054217">
    <property type="component" value="Unassembled WGS sequence"/>
</dbReference>
<dbReference type="InterPro" id="IPR036291">
    <property type="entry name" value="NAD(P)-bd_dom_sf"/>
</dbReference>
<dbReference type="InterPro" id="IPR011032">
    <property type="entry name" value="GroES-like_sf"/>
</dbReference>
<dbReference type="GO" id="GO:0006633">
    <property type="term" value="P:fatty acid biosynthetic process"/>
    <property type="evidence" value="ECO:0007669"/>
    <property type="project" value="UniProtKB-KW"/>
</dbReference>
<keyword evidence="10" id="KW-0275">Fatty acid biosynthesis</keyword>
<keyword evidence="4" id="KW-0276">Fatty acid metabolism</keyword>
<dbReference type="Gene3D" id="3.90.180.10">
    <property type="entry name" value="Medium-chain alcohol dehydrogenases, catalytic domain"/>
    <property type="match status" value="1"/>
</dbReference>
<dbReference type="EC" id="1.3.1.104" evidence="11"/>
<dbReference type="InterPro" id="IPR020843">
    <property type="entry name" value="ER"/>
</dbReference>
<keyword evidence="3" id="KW-0444">Lipid biosynthesis</keyword>
<organism evidence="15 16">
    <name type="scientific">Pisolithus tinctorius Marx 270</name>
    <dbReference type="NCBI Taxonomy" id="870435"/>
    <lineage>
        <taxon>Eukaryota</taxon>
        <taxon>Fungi</taxon>
        <taxon>Dikarya</taxon>
        <taxon>Basidiomycota</taxon>
        <taxon>Agaricomycotina</taxon>
        <taxon>Agaricomycetes</taxon>
        <taxon>Agaricomycetidae</taxon>
        <taxon>Boletales</taxon>
        <taxon>Sclerodermatineae</taxon>
        <taxon>Pisolithaceae</taxon>
        <taxon>Pisolithus</taxon>
    </lineage>
</organism>
<evidence type="ECO:0000256" key="8">
    <source>
        <dbReference type="ARBA" id="ARBA00023098"/>
    </source>
</evidence>
<evidence type="ECO:0000256" key="12">
    <source>
        <dbReference type="ARBA" id="ARBA00048843"/>
    </source>
</evidence>
<keyword evidence="5" id="KW-0521">NADP</keyword>
<dbReference type="HOGENOM" id="CLU_026673_17_0_1"/>
<evidence type="ECO:0000256" key="4">
    <source>
        <dbReference type="ARBA" id="ARBA00022832"/>
    </source>
</evidence>
<dbReference type="Pfam" id="PF08240">
    <property type="entry name" value="ADH_N"/>
    <property type="match status" value="1"/>
</dbReference>
<feature type="region of interest" description="Disordered" evidence="13">
    <location>
        <begin position="361"/>
        <end position="380"/>
    </location>
</feature>
<dbReference type="OrthoDB" id="7482721at2759"/>
<keyword evidence="6" id="KW-0809">Transit peptide</keyword>
<dbReference type="SUPFAM" id="SSF50129">
    <property type="entry name" value="GroES-like"/>
    <property type="match status" value="1"/>
</dbReference>
<dbReference type="GO" id="GO:0141148">
    <property type="term" value="F:enoyl-[acyl-carrier-protein] reductase (NADPH) activity"/>
    <property type="evidence" value="ECO:0007669"/>
    <property type="project" value="UniProtKB-EC"/>
</dbReference>
<comment type="similarity">
    <text evidence="2">Belongs to the zinc-containing alcohol dehydrogenase family. Quinone oxidoreductase subfamily.</text>
</comment>
<evidence type="ECO:0000259" key="14">
    <source>
        <dbReference type="SMART" id="SM00829"/>
    </source>
</evidence>
<evidence type="ECO:0000256" key="1">
    <source>
        <dbReference type="ARBA" id="ARBA00004173"/>
    </source>
</evidence>
<evidence type="ECO:0000256" key="10">
    <source>
        <dbReference type="ARBA" id="ARBA00023160"/>
    </source>
</evidence>
<evidence type="ECO:0000313" key="16">
    <source>
        <dbReference type="Proteomes" id="UP000054217"/>
    </source>
</evidence>
<evidence type="ECO:0000256" key="11">
    <source>
        <dbReference type="ARBA" id="ARBA00038963"/>
    </source>
</evidence>
<evidence type="ECO:0000256" key="3">
    <source>
        <dbReference type="ARBA" id="ARBA00022516"/>
    </source>
</evidence>
<dbReference type="FunCoup" id="A0A0C3NY31">
    <property type="interactions" value="316"/>
</dbReference>
<evidence type="ECO:0000256" key="13">
    <source>
        <dbReference type="SAM" id="MobiDB-lite"/>
    </source>
</evidence>
<evidence type="ECO:0000256" key="2">
    <source>
        <dbReference type="ARBA" id="ARBA00010371"/>
    </source>
</evidence>
<dbReference type="GO" id="GO:0005739">
    <property type="term" value="C:mitochondrion"/>
    <property type="evidence" value="ECO:0007669"/>
    <property type="project" value="UniProtKB-SubCell"/>
</dbReference>